<feature type="compositionally biased region" description="Acidic residues" evidence="1">
    <location>
        <begin position="424"/>
        <end position="449"/>
    </location>
</feature>
<dbReference type="Proteomes" id="UP000010482">
    <property type="component" value="Chromosome"/>
</dbReference>
<dbReference type="AlphaFoldDB" id="K9YTV9"/>
<proteinExistence type="predicted"/>
<dbReference type="KEGG" id="dsl:Dacsa_1657"/>
<gene>
    <name evidence="3" type="ORF">Dacsa_1657</name>
</gene>
<feature type="region of interest" description="Disordered" evidence="1">
    <location>
        <begin position="317"/>
        <end position="484"/>
    </location>
</feature>
<organism evidence="3 4">
    <name type="scientific">Dactylococcopsis salina (strain PCC 8305)</name>
    <name type="common">Myxobactron salinum</name>
    <dbReference type="NCBI Taxonomy" id="13035"/>
    <lineage>
        <taxon>Bacteria</taxon>
        <taxon>Bacillati</taxon>
        <taxon>Cyanobacteriota</taxon>
        <taxon>Cyanophyceae</taxon>
        <taxon>Nodosilineales</taxon>
        <taxon>Cymatolegaceae</taxon>
        <taxon>Dactylococcopsis</taxon>
    </lineage>
</organism>
<dbReference type="RefSeq" id="WP_015229321.1">
    <property type="nucleotide sequence ID" value="NC_019780.1"/>
</dbReference>
<feature type="compositionally biased region" description="Acidic residues" evidence="1">
    <location>
        <begin position="460"/>
        <end position="476"/>
    </location>
</feature>
<feature type="chain" id="PRO_5003938502" evidence="2">
    <location>
        <begin position="32"/>
        <end position="484"/>
    </location>
</feature>
<dbReference type="PATRIC" id="fig|13035.3.peg.1868"/>
<dbReference type="STRING" id="13035.Dacsa_1657"/>
<keyword evidence="2" id="KW-0732">Signal</keyword>
<feature type="compositionally biased region" description="Acidic residues" evidence="1">
    <location>
        <begin position="372"/>
        <end position="413"/>
    </location>
</feature>
<name>K9YTV9_DACS8</name>
<evidence type="ECO:0000256" key="2">
    <source>
        <dbReference type="SAM" id="SignalP"/>
    </source>
</evidence>
<reference evidence="3" key="1">
    <citation type="submission" date="2012-04" db="EMBL/GenBank/DDBJ databases">
        <title>Finished genome of Dactylococcopsis salina PCC 8305.</title>
        <authorList>
            <consortium name="US DOE Joint Genome Institute"/>
            <person name="Gugger M."/>
            <person name="Coursin T."/>
            <person name="Rippka R."/>
            <person name="Tandeau De Marsac N."/>
            <person name="Huntemann M."/>
            <person name="Wei C.-L."/>
            <person name="Han J."/>
            <person name="Detter J.C."/>
            <person name="Han C."/>
            <person name="Tapia R."/>
            <person name="Daligault H."/>
            <person name="Chen A."/>
            <person name="Krypides N."/>
            <person name="Mavromatis K."/>
            <person name="Markowitz V."/>
            <person name="Szeto E."/>
            <person name="Ivanova N."/>
            <person name="Ovchinnikova G."/>
            <person name="Pagani I."/>
            <person name="Pati A."/>
            <person name="Goodwin L."/>
            <person name="Peters L."/>
            <person name="Pitluck S."/>
            <person name="Woyke T."/>
            <person name="Kerfeld C."/>
        </authorList>
    </citation>
    <scope>NUCLEOTIDE SEQUENCE [LARGE SCALE GENOMIC DNA]</scope>
    <source>
        <strain evidence="3">PCC 8305</strain>
    </source>
</reference>
<dbReference type="EMBL" id="CP003944">
    <property type="protein sequence ID" value="AFZ50324.1"/>
    <property type="molecule type" value="Genomic_DNA"/>
</dbReference>
<evidence type="ECO:0000313" key="3">
    <source>
        <dbReference type="EMBL" id="AFZ50324.1"/>
    </source>
</evidence>
<evidence type="ECO:0000256" key="1">
    <source>
        <dbReference type="SAM" id="MobiDB-lite"/>
    </source>
</evidence>
<dbReference type="eggNOG" id="COG5373">
    <property type="taxonomic scope" value="Bacteria"/>
</dbReference>
<evidence type="ECO:0000313" key="4">
    <source>
        <dbReference type="Proteomes" id="UP000010482"/>
    </source>
</evidence>
<protein>
    <submittedName>
        <fullName evidence="3">Uncharacterized protein</fullName>
    </submittedName>
</protein>
<keyword evidence="4" id="KW-1185">Reference proteome</keyword>
<dbReference type="HOGENOM" id="CLU_021297_1_1_3"/>
<feature type="compositionally biased region" description="Acidic residues" evidence="1">
    <location>
        <begin position="323"/>
        <end position="364"/>
    </location>
</feature>
<sequence>MFNQTVIRRGAKLALSTLLICVLSLGLVSCGGEEPPQPEETEDISKPKLTLTEVPPPAIFEELRQTLDSYQPQVSILSPKNGEVIEDTRVSIEVDVKDYPLFKNEDLGMGPHLHVILDNQPYRAAYTADEPIIFEDLSPGTHTIRMFASRPWHESFKNEGAYAVVTFHLFTETGDNAPDSEAPLLTYSRPKATYGAEPILLDYYLTNAPIRGFEQESNSEVEVNPASQRDWRVRATINGESFIMDSWLPVYLEGFEEGQNWIKLELLDGDGNPIENAFNTAARLFTYQPDGQDTLSQLVRGELTAEEARVIVDADYQVPTEEVTPETEEEAVTEEEVTPEAETPTEEEVTETEEVTSETEEEVTSETKTPLEEEVTETEEVTSETEEEVTPEAETPIEETMTEEEATSEETETVTEKDTPTEETPTEEVTPETEEEVTPEAETPTEEETVIEKEVSSEETVTEEETATEMPTEEEKETTSNSQK</sequence>
<accession>K9YTV9</accession>
<feature type="signal peptide" evidence="2">
    <location>
        <begin position="1"/>
        <end position="31"/>
    </location>
</feature>